<organism evidence="1 2">
    <name type="scientific">Vararia minispora EC-137</name>
    <dbReference type="NCBI Taxonomy" id="1314806"/>
    <lineage>
        <taxon>Eukaryota</taxon>
        <taxon>Fungi</taxon>
        <taxon>Dikarya</taxon>
        <taxon>Basidiomycota</taxon>
        <taxon>Agaricomycotina</taxon>
        <taxon>Agaricomycetes</taxon>
        <taxon>Russulales</taxon>
        <taxon>Lachnocladiaceae</taxon>
        <taxon>Vararia</taxon>
    </lineage>
</organism>
<gene>
    <name evidence="1" type="ORF">K488DRAFT_78626</name>
</gene>
<reference evidence="1" key="2">
    <citation type="journal article" date="2022" name="New Phytol.">
        <title>Evolutionary transition to the ectomycorrhizal habit in the genomes of a hyperdiverse lineage of mushroom-forming fungi.</title>
        <authorList>
            <person name="Looney B."/>
            <person name="Miyauchi S."/>
            <person name="Morin E."/>
            <person name="Drula E."/>
            <person name="Courty P.E."/>
            <person name="Kohler A."/>
            <person name="Kuo A."/>
            <person name="LaButti K."/>
            <person name="Pangilinan J."/>
            <person name="Lipzen A."/>
            <person name="Riley R."/>
            <person name="Andreopoulos W."/>
            <person name="He G."/>
            <person name="Johnson J."/>
            <person name="Nolan M."/>
            <person name="Tritt A."/>
            <person name="Barry K.W."/>
            <person name="Grigoriev I.V."/>
            <person name="Nagy L.G."/>
            <person name="Hibbett D."/>
            <person name="Henrissat B."/>
            <person name="Matheny P.B."/>
            <person name="Labbe J."/>
            <person name="Martin F.M."/>
        </authorList>
    </citation>
    <scope>NUCLEOTIDE SEQUENCE</scope>
    <source>
        <strain evidence="1">EC-137</strain>
    </source>
</reference>
<comment type="caution">
    <text evidence="1">The sequence shown here is derived from an EMBL/GenBank/DDBJ whole genome shotgun (WGS) entry which is preliminary data.</text>
</comment>
<dbReference type="Proteomes" id="UP000814128">
    <property type="component" value="Unassembled WGS sequence"/>
</dbReference>
<dbReference type="EMBL" id="MU273553">
    <property type="protein sequence ID" value="KAI0032219.1"/>
    <property type="molecule type" value="Genomic_DNA"/>
</dbReference>
<name>A0ACB8QKE1_9AGAM</name>
<accession>A0ACB8QKE1</accession>
<sequence length="493" mass="55040">MEEYVDVVDVESESIHPMASSSTQPEQTASGRPRRAAAQRRLSTPGYSELDDPEPPSNSSRATRSGIRPRLGGAPKLKLKLSEKAAALAPGMSFLGQFDRELDSDEEDLTFEEQFILRIPPGEDSEKLKKMVADRALTNDVWFKFKDSRRAVFHIGNHYYSAKLVDLPCIIESQKTIDGRQMFKVADICQMLLVENKIPSEEALGHQKPFNVEDFVWPHGLTPPLRHVRKRRFRKRASKRTIESVEQEVERLLQQDELATEMKYEVLENVNPDLSDSEFIERDDHMDAPTPGAFSEQGDAATPGGDLGNIGAQSDEEQEPEGDIDEELAAELDLALNNEDEDEEAEDEEEESEVDDEDDEDEDDETVQARRLLNAEIADLEQAVQRREVEAANTANPIIRRRFDDMLRKMRADLASKVAQRERLINGPQPAADDGSDGDDEEDDEEEQNGIDTQLSPPPAASGGPGIGKNGLIHLAEVRDDGLFGSDDAMDMS</sequence>
<evidence type="ECO:0000313" key="2">
    <source>
        <dbReference type="Proteomes" id="UP000814128"/>
    </source>
</evidence>
<protein>
    <submittedName>
        <fullName evidence="1">TAFII55 protein conserved region-domain-containing protein</fullName>
    </submittedName>
</protein>
<evidence type="ECO:0000313" key="1">
    <source>
        <dbReference type="EMBL" id="KAI0032219.1"/>
    </source>
</evidence>
<proteinExistence type="predicted"/>
<reference evidence="1" key="1">
    <citation type="submission" date="2021-02" db="EMBL/GenBank/DDBJ databases">
        <authorList>
            <consortium name="DOE Joint Genome Institute"/>
            <person name="Ahrendt S."/>
            <person name="Looney B.P."/>
            <person name="Miyauchi S."/>
            <person name="Morin E."/>
            <person name="Drula E."/>
            <person name="Courty P.E."/>
            <person name="Chicoki N."/>
            <person name="Fauchery L."/>
            <person name="Kohler A."/>
            <person name="Kuo A."/>
            <person name="Labutti K."/>
            <person name="Pangilinan J."/>
            <person name="Lipzen A."/>
            <person name="Riley R."/>
            <person name="Andreopoulos W."/>
            <person name="He G."/>
            <person name="Johnson J."/>
            <person name="Barry K.W."/>
            <person name="Grigoriev I.V."/>
            <person name="Nagy L."/>
            <person name="Hibbett D."/>
            <person name="Henrissat B."/>
            <person name="Matheny P.B."/>
            <person name="Labbe J."/>
            <person name="Martin F."/>
        </authorList>
    </citation>
    <scope>NUCLEOTIDE SEQUENCE</scope>
    <source>
        <strain evidence="1">EC-137</strain>
    </source>
</reference>
<keyword evidence="2" id="KW-1185">Reference proteome</keyword>